<organism evidence="2 3">
    <name type="scientific">Lasallia pustulata</name>
    <dbReference type="NCBI Taxonomy" id="136370"/>
    <lineage>
        <taxon>Eukaryota</taxon>
        <taxon>Fungi</taxon>
        <taxon>Dikarya</taxon>
        <taxon>Ascomycota</taxon>
        <taxon>Pezizomycotina</taxon>
        <taxon>Lecanoromycetes</taxon>
        <taxon>OSLEUM clade</taxon>
        <taxon>Umbilicariomycetidae</taxon>
        <taxon>Umbilicariales</taxon>
        <taxon>Umbilicariaceae</taxon>
        <taxon>Lasallia</taxon>
    </lineage>
</organism>
<dbReference type="InterPro" id="IPR022025">
    <property type="entry name" value="Amidoligase_2"/>
</dbReference>
<reference evidence="2 3" key="1">
    <citation type="submission" date="2019-09" db="EMBL/GenBank/DDBJ databases">
        <title>The hologenome of the rock-dwelling lichen Lasallia pustulata.</title>
        <authorList>
            <person name="Greshake Tzovaras B."/>
            <person name="Segers F."/>
            <person name="Bicker A."/>
            <person name="Dal Grande F."/>
            <person name="Otte J."/>
            <person name="Hankeln T."/>
            <person name="Schmitt I."/>
            <person name="Ebersberger I."/>
        </authorList>
    </citation>
    <scope>NUCLEOTIDE SEQUENCE [LARGE SCALE GENOMIC DNA]</scope>
    <source>
        <strain evidence="2">A1-1</strain>
    </source>
</reference>
<feature type="compositionally biased region" description="Gly residues" evidence="1">
    <location>
        <begin position="256"/>
        <end position="265"/>
    </location>
</feature>
<dbReference type="OrthoDB" id="412402at2759"/>
<gene>
    <name evidence="2" type="ORF">FRX48_06520</name>
</gene>
<feature type="region of interest" description="Disordered" evidence="1">
    <location>
        <begin position="212"/>
        <end position="271"/>
    </location>
</feature>
<protein>
    <recommendedName>
        <fullName evidence="4">Amidoligase enzyme</fullName>
    </recommendedName>
</protein>
<evidence type="ECO:0000313" key="2">
    <source>
        <dbReference type="EMBL" id="KAA6409907.1"/>
    </source>
</evidence>
<dbReference type="EMBL" id="VXIT01000010">
    <property type="protein sequence ID" value="KAA6409907.1"/>
    <property type="molecule type" value="Genomic_DNA"/>
</dbReference>
<evidence type="ECO:0000313" key="3">
    <source>
        <dbReference type="Proteomes" id="UP000324767"/>
    </source>
</evidence>
<name>A0A5M8PKG2_9LECA</name>
<feature type="compositionally biased region" description="Basic and acidic residues" evidence="1">
    <location>
        <begin position="225"/>
        <end position="235"/>
    </location>
</feature>
<dbReference type="AlphaFoldDB" id="A0A5M8PKG2"/>
<accession>A0A5M8PKG2</accession>
<dbReference type="PANTHER" id="PTHR36847">
    <property type="entry name" value="AMIDOLIGASE ENZYME"/>
    <property type="match status" value="1"/>
</dbReference>
<comment type="caution">
    <text evidence="2">The sequence shown here is derived from an EMBL/GenBank/DDBJ whole genome shotgun (WGS) entry which is preliminary data.</text>
</comment>
<dbReference type="Proteomes" id="UP000324767">
    <property type="component" value="Unassembled WGS sequence"/>
</dbReference>
<dbReference type="Pfam" id="PF12224">
    <property type="entry name" value="Amidoligase_2"/>
    <property type="match status" value="1"/>
</dbReference>
<evidence type="ECO:0000256" key="1">
    <source>
        <dbReference type="SAM" id="MobiDB-lite"/>
    </source>
</evidence>
<evidence type="ECO:0008006" key="4">
    <source>
        <dbReference type="Google" id="ProtNLM"/>
    </source>
</evidence>
<proteinExistence type="predicted"/>
<dbReference type="PANTHER" id="PTHR36847:SF1">
    <property type="entry name" value="AMIDOLIGASE ENZYME"/>
    <property type="match status" value="1"/>
</dbReference>
<sequence length="271" mass="28835">MINEDYEITFGVELELVFGFREGLLRTYLKSIQDSSQIVKGISEGDRVTMASHLNSGVDEATLLAKLRPRIGTVGHWDSHGIELVSPVFGFTPTVFDELSDLLTRLKGTDADDHGALITDNCGLHIHVGLPPTPGTSNFQNPRFDLPTLQHLAYLLVMYEPHISTLHPPSRRAGSPASTIDLQTNLTKLPRPGPETPLPNHGLGALVLRTRPRLPAPPAPARGRPRQDLAQRHDAVAAGEPDGQGQGPPGQLDGPAPGGGRGAADGGVPAA</sequence>